<dbReference type="PATRIC" id="fig|512565.3.peg.352"/>
<dbReference type="Pfam" id="PF19736">
    <property type="entry name" value="DUF6226"/>
    <property type="match status" value="1"/>
</dbReference>
<accession>I0GXT1</accession>
<evidence type="ECO:0000313" key="1">
    <source>
        <dbReference type="EMBL" id="BAL85568.1"/>
    </source>
</evidence>
<dbReference type="RefSeq" id="WP_014440468.1">
    <property type="nucleotide sequence ID" value="NC_017093.1"/>
</dbReference>
<dbReference type="Proteomes" id="UP000007882">
    <property type="component" value="Chromosome"/>
</dbReference>
<dbReference type="STRING" id="512565.AMIS_3480"/>
<dbReference type="KEGG" id="ams:AMIS_3480"/>
<reference evidence="1 2" key="1">
    <citation type="submission" date="2012-02" db="EMBL/GenBank/DDBJ databases">
        <title>Complete genome sequence of Actinoplanes missouriensis 431 (= NBRC 102363).</title>
        <authorList>
            <person name="Ohnishi Y."/>
            <person name="Ishikawa J."/>
            <person name="Sekine M."/>
            <person name="Hosoyama A."/>
            <person name="Harada T."/>
            <person name="Narita H."/>
            <person name="Hata T."/>
            <person name="Konno Y."/>
            <person name="Tutikane K."/>
            <person name="Fujita N."/>
            <person name="Horinouchi S."/>
            <person name="Hayakawa M."/>
        </authorList>
    </citation>
    <scope>NUCLEOTIDE SEQUENCE [LARGE SCALE GENOMIC DNA]</scope>
    <source>
        <strain evidence="2">ATCC 14538 / DSM 43046 / CBS 188.64 / JCM 3121 / NBRC 102363 / NCIMB 12654 / NRRL B-3342 / UNCC 431</strain>
    </source>
</reference>
<dbReference type="HOGENOM" id="CLU_111536_0_0_11"/>
<organism evidence="1 2">
    <name type="scientific">Actinoplanes missouriensis (strain ATCC 14538 / DSM 43046 / CBS 188.64 / JCM 3121 / NBRC 102363 / NCIMB 12654 / NRRL B-3342 / UNCC 431)</name>
    <dbReference type="NCBI Taxonomy" id="512565"/>
    <lineage>
        <taxon>Bacteria</taxon>
        <taxon>Bacillati</taxon>
        <taxon>Actinomycetota</taxon>
        <taxon>Actinomycetes</taxon>
        <taxon>Micromonosporales</taxon>
        <taxon>Micromonosporaceae</taxon>
        <taxon>Actinoplanes</taxon>
    </lineage>
</organism>
<proteinExistence type="predicted"/>
<keyword evidence="2" id="KW-1185">Reference proteome</keyword>
<name>I0GXT1_ACTM4</name>
<dbReference type="EMBL" id="AP012319">
    <property type="protein sequence ID" value="BAL85568.1"/>
    <property type="molecule type" value="Genomic_DNA"/>
</dbReference>
<dbReference type="eggNOG" id="ENOG5033FKG">
    <property type="taxonomic scope" value="Bacteria"/>
</dbReference>
<sequence length="173" mass="19178">MDGDRHATPTDRFVALHDAADALLDDLTERYLVERRETKEPFGLDDALVRTVRLIPRSPSAAPLAIHFTNPGLVVRLGRWWEESLPPCACATCDDDPRALEERLRVHIAALIEGGLWERVRRGVGGSWFETRLIGAGVTADREGPLSAAGARDARRGGFAAAVQWAPWQFRSR</sequence>
<evidence type="ECO:0000313" key="2">
    <source>
        <dbReference type="Proteomes" id="UP000007882"/>
    </source>
</evidence>
<protein>
    <submittedName>
        <fullName evidence="1">Uncharacterized protein</fullName>
    </submittedName>
</protein>
<dbReference type="InterPro" id="IPR045773">
    <property type="entry name" value="DUF6226"/>
</dbReference>
<gene>
    <name evidence="1" type="ordered locus">AMIS_3480</name>
</gene>
<dbReference type="AlphaFoldDB" id="I0GXT1"/>